<dbReference type="Proteomes" id="UP001195483">
    <property type="component" value="Unassembled WGS sequence"/>
</dbReference>
<reference evidence="3" key="2">
    <citation type="journal article" date="2021" name="Genome Biol. Evol.">
        <title>Developing a high-quality reference genome for a parasitic bivalve with doubly uniparental inheritance (Bivalvia: Unionida).</title>
        <authorList>
            <person name="Smith C.H."/>
        </authorList>
    </citation>
    <scope>NUCLEOTIDE SEQUENCE</scope>
    <source>
        <strain evidence="3">CHS0354</strain>
        <tissue evidence="3">Mantle</tissue>
    </source>
</reference>
<dbReference type="Gene3D" id="3.90.640.90">
    <property type="entry name" value="Anti-proliferative protein, N-terminal domain"/>
    <property type="match status" value="1"/>
</dbReference>
<evidence type="ECO:0000313" key="4">
    <source>
        <dbReference type="Proteomes" id="UP001195483"/>
    </source>
</evidence>
<proteinExistence type="inferred from homology"/>
<comment type="caution">
    <text evidence="3">The sequence shown here is derived from an EMBL/GenBank/DDBJ whole genome shotgun (WGS) entry which is preliminary data.</text>
</comment>
<reference evidence="3" key="1">
    <citation type="journal article" date="2021" name="Genome Biol. Evol.">
        <title>A High-Quality Reference Genome for a Parasitic Bivalve with Doubly Uniparental Inheritance (Bivalvia: Unionida).</title>
        <authorList>
            <person name="Smith C.H."/>
        </authorList>
    </citation>
    <scope>NUCLEOTIDE SEQUENCE</scope>
    <source>
        <strain evidence="3">CHS0354</strain>
    </source>
</reference>
<dbReference type="PANTHER" id="PTHR22978:SF44">
    <property type="entry name" value="PROTEIN BTG3-LIKE PROTEIN"/>
    <property type="match status" value="1"/>
</dbReference>
<organism evidence="3 4">
    <name type="scientific">Potamilus streckersoni</name>
    <dbReference type="NCBI Taxonomy" id="2493646"/>
    <lineage>
        <taxon>Eukaryota</taxon>
        <taxon>Metazoa</taxon>
        <taxon>Spiralia</taxon>
        <taxon>Lophotrochozoa</taxon>
        <taxon>Mollusca</taxon>
        <taxon>Bivalvia</taxon>
        <taxon>Autobranchia</taxon>
        <taxon>Heteroconchia</taxon>
        <taxon>Palaeoheterodonta</taxon>
        <taxon>Unionida</taxon>
        <taxon>Unionoidea</taxon>
        <taxon>Unionidae</taxon>
        <taxon>Ambleminae</taxon>
        <taxon>Lampsilini</taxon>
        <taxon>Potamilus</taxon>
    </lineage>
</organism>
<dbReference type="EMBL" id="JAEAOA010000557">
    <property type="protein sequence ID" value="KAK3577372.1"/>
    <property type="molecule type" value="Genomic_DNA"/>
</dbReference>
<comment type="similarity">
    <text evidence="1">Belongs to the BTG family.</text>
</comment>
<keyword evidence="4" id="KW-1185">Reference proteome</keyword>
<dbReference type="Pfam" id="PF07742">
    <property type="entry name" value="BTG"/>
    <property type="match status" value="1"/>
</dbReference>
<dbReference type="AlphaFoldDB" id="A0AAE0RPS5"/>
<dbReference type="InterPro" id="IPR002087">
    <property type="entry name" value="Anti_prolifrtn"/>
</dbReference>
<dbReference type="PANTHER" id="PTHR22978">
    <property type="entry name" value="B-CELL TRANSLOCATION GENE"/>
    <property type="match status" value="1"/>
</dbReference>
<accession>A0AAE0RPS5</accession>
<dbReference type="GO" id="GO:0005737">
    <property type="term" value="C:cytoplasm"/>
    <property type="evidence" value="ECO:0007669"/>
    <property type="project" value="TreeGrafter"/>
</dbReference>
<dbReference type="GO" id="GO:0005634">
    <property type="term" value="C:nucleus"/>
    <property type="evidence" value="ECO:0007669"/>
    <property type="project" value="TreeGrafter"/>
</dbReference>
<dbReference type="SMART" id="SM00099">
    <property type="entry name" value="btg1"/>
    <property type="match status" value="1"/>
</dbReference>
<feature type="domain" description="Anti-proliferative protein" evidence="2">
    <location>
        <begin position="1"/>
        <end position="108"/>
    </location>
</feature>
<dbReference type="InterPro" id="IPR036054">
    <property type="entry name" value="BTG-like_sf"/>
</dbReference>
<dbReference type="SUPFAM" id="SSF160696">
    <property type="entry name" value="BTG domain-like"/>
    <property type="match status" value="1"/>
</dbReference>
<sequence length="188" mass="21330">MIEEIASAVVFMSRLIRLNVSITKEKAQKFSDHMAELLWKKFRNHWCAENPQKGQAYRCIRITSVSPVDPLLNEAATLSGLNYSDLRLPTELTLWIDPQEVSCSCVVEMTVNVQCLGTVEILLSCQSYALILSDFQKRMIVPVIQNYIRFGETHGASCMLTSFKDGKLQTYAHRVDIRELVDGTKKAK</sequence>
<protein>
    <recommendedName>
        <fullName evidence="2">Anti-proliferative protein domain-containing protein</fullName>
    </recommendedName>
</protein>
<dbReference type="PRINTS" id="PR00310">
    <property type="entry name" value="ANTIPRLFBTG1"/>
</dbReference>
<evidence type="ECO:0000313" key="3">
    <source>
        <dbReference type="EMBL" id="KAK3577372.1"/>
    </source>
</evidence>
<dbReference type="InterPro" id="IPR033332">
    <property type="entry name" value="BTG"/>
</dbReference>
<reference evidence="3" key="3">
    <citation type="submission" date="2023-05" db="EMBL/GenBank/DDBJ databases">
        <authorList>
            <person name="Smith C.H."/>
        </authorList>
    </citation>
    <scope>NUCLEOTIDE SEQUENCE</scope>
    <source>
        <strain evidence="3">CHS0354</strain>
        <tissue evidence="3">Mantle</tissue>
    </source>
</reference>
<evidence type="ECO:0000259" key="2">
    <source>
        <dbReference type="SMART" id="SM00099"/>
    </source>
</evidence>
<name>A0AAE0RPS5_9BIVA</name>
<gene>
    <name evidence="3" type="ORF">CHS0354_008468</name>
</gene>
<evidence type="ECO:0000256" key="1">
    <source>
        <dbReference type="ARBA" id="ARBA00007989"/>
    </source>
</evidence>